<organism evidence="1 2">
    <name type="scientific">Macrococcus carouselicus</name>
    <dbReference type="NCBI Taxonomy" id="69969"/>
    <lineage>
        <taxon>Bacteria</taxon>
        <taxon>Bacillati</taxon>
        <taxon>Bacillota</taxon>
        <taxon>Bacilli</taxon>
        <taxon>Bacillales</taxon>
        <taxon>Staphylococcaceae</taxon>
        <taxon>Macrococcus</taxon>
    </lineage>
</organism>
<comment type="caution">
    <text evidence="1">The sequence shown here is derived from an EMBL/GenBank/DDBJ whole genome shotgun (WGS) entry which is preliminary data.</text>
</comment>
<dbReference type="AlphaFoldDB" id="A0A9Q8CKL8"/>
<dbReference type="EMBL" id="SCWD01000006">
    <property type="protein sequence ID" value="TDL95520.1"/>
    <property type="molecule type" value="Genomic_DNA"/>
</dbReference>
<evidence type="ECO:0000313" key="1">
    <source>
        <dbReference type="EMBL" id="TDL95520.1"/>
    </source>
</evidence>
<sequence length="154" mass="17816">MNNEVTENTSELMKEFYEPSREAAPDKEIDLESSVESNLFKSNQHFSDLTDYFKESHEYLTEIFRKLGDGKLRSDLSEEERDKLIKLLENYKDNMLETIQKATLALTDDITELKRKRVTSSVDTSSLKSLIYGSKDSRLSYSGKSSLIEPNKER</sequence>
<proteinExistence type="predicted"/>
<protein>
    <submittedName>
        <fullName evidence="1">Uncharacterized protein</fullName>
    </submittedName>
</protein>
<dbReference type="RefSeq" id="WP_133418368.1">
    <property type="nucleotide sequence ID" value="NZ_SCWD01000006.1"/>
</dbReference>
<accession>A0A9Q8CKL8</accession>
<reference evidence="1 2" key="1">
    <citation type="submission" date="2019-01" db="EMBL/GenBank/DDBJ databases">
        <title>Draft genome sequences of the type strains of six Macrococcus species.</title>
        <authorList>
            <person name="Mazhar S."/>
            <person name="Altermann E."/>
            <person name="Hill C."/>
            <person name="Mcauliffe O."/>
        </authorList>
    </citation>
    <scope>NUCLEOTIDE SEQUENCE [LARGE SCALE GENOMIC DNA]</scope>
    <source>
        <strain evidence="1 2">ATCC 51828</strain>
    </source>
</reference>
<dbReference type="Proteomes" id="UP000295280">
    <property type="component" value="Unassembled WGS sequence"/>
</dbReference>
<name>A0A9Q8CKL8_9STAP</name>
<keyword evidence="2" id="KW-1185">Reference proteome</keyword>
<gene>
    <name evidence="1" type="ORF">ERX40_10075</name>
</gene>
<evidence type="ECO:0000313" key="2">
    <source>
        <dbReference type="Proteomes" id="UP000295280"/>
    </source>
</evidence>